<dbReference type="InterPro" id="IPR045214">
    <property type="entry name" value="Surf1/Surf4"/>
</dbReference>
<feature type="transmembrane region" description="Helical" evidence="9">
    <location>
        <begin position="65"/>
        <end position="86"/>
    </location>
</feature>
<proteinExistence type="inferred from homology"/>
<feature type="transmembrane region" description="Helical" evidence="9">
    <location>
        <begin position="240"/>
        <end position="261"/>
    </location>
</feature>
<dbReference type="AlphaFoldDB" id="B4M600"/>
<dbReference type="GO" id="GO:0015031">
    <property type="term" value="P:protein transport"/>
    <property type="evidence" value="ECO:0007669"/>
    <property type="project" value="UniProtKB-KW"/>
</dbReference>
<dbReference type="FunCoup" id="B4M600">
    <property type="interactions" value="1758"/>
</dbReference>
<dbReference type="OrthoDB" id="7859621at2759"/>
<dbReference type="PANTHER" id="PTHR23427:SF1">
    <property type="entry name" value="SURFEIT LOCUS PROTEIN 4"/>
    <property type="match status" value="1"/>
</dbReference>
<evidence type="ECO:0000256" key="6">
    <source>
        <dbReference type="ARBA" id="ARBA00022927"/>
    </source>
</evidence>
<evidence type="ECO:0000313" key="11">
    <source>
        <dbReference type="EMBL" id="KRF78663.1"/>
    </source>
</evidence>
<dbReference type="PROSITE" id="PS01339">
    <property type="entry name" value="SURF4"/>
    <property type="match status" value="1"/>
</dbReference>
<evidence type="ECO:0000256" key="3">
    <source>
        <dbReference type="ARBA" id="ARBA00022448"/>
    </source>
</evidence>
<dbReference type="HOGENOM" id="CLU_056195_2_0_1"/>
<keyword evidence="12" id="KW-1185">Reference proteome</keyword>
<keyword evidence="7 9" id="KW-1133">Transmembrane helix</keyword>
<feature type="transmembrane region" description="Helical" evidence="9">
    <location>
        <begin position="93"/>
        <end position="112"/>
    </location>
</feature>
<dbReference type="STRING" id="7244.B4M600"/>
<keyword evidence="3" id="KW-0813">Transport</keyword>
<evidence type="ECO:0000256" key="2">
    <source>
        <dbReference type="ARBA" id="ARBA00006945"/>
    </source>
</evidence>
<feature type="transmembrane region" description="Helical" evidence="9">
    <location>
        <begin position="157"/>
        <end position="174"/>
    </location>
</feature>
<comment type="subcellular location">
    <subcellularLocation>
        <location evidence="1">Endoplasmic reticulum membrane</location>
        <topology evidence="1">Multi-pass membrane protein</topology>
    </subcellularLocation>
</comment>
<comment type="similarity">
    <text evidence="2">Belongs to the SURF4 family.</text>
</comment>
<dbReference type="InterPro" id="IPR002995">
    <property type="entry name" value="Surf4"/>
</dbReference>
<dbReference type="eggNOG" id="KOG3998">
    <property type="taxonomic scope" value="Eukaryota"/>
</dbReference>
<keyword evidence="8 9" id="KW-0472">Membrane</keyword>
<dbReference type="GO" id="GO:0005793">
    <property type="term" value="C:endoplasmic reticulum-Golgi intermediate compartment"/>
    <property type="evidence" value="ECO:0007669"/>
    <property type="project" value="TreeGrafter"/>
</dbReference>
<reference evidence="10" key="2">
    <citation type="journal article" date="2008" name="Bioinformatics">
        <title>Assembly reconciliation.</title>
        <authorList>
            <person name="Zimin A.V."/>
            <person name="Smith D.R."/>
            <person name="Sutton G."/>
            <person name="Yorke J.A."/>
        </authorList>
    </citation>
    <scope>NUCLEOTIDE SEQUENCE</scope>
    <source>
        <strain evidence="10">TSC#15010-1051.87</strain>
    </source>
</reference>
<evidence type="ECO:0000256" key="7">
    <source>
        <dbReference type="ARBA" id="ARBA00022989"/>
    </source>
</evidence>
<dbReference type="EMBL" id="CH940652">
    <property type="protein sequence ID" value="KRF78663.1"/>
    <property type="molecule type" value="Genomic_DNA"/>
</dbReference>
<reference evidence="10" key="3">
    <citation type="submission" date="2008-06" db="EMBL/GenBank/DDBJ databases">
        <authorList>
            <consortium name="FlyBase"/>
        </authorList>
    </citation>
    <scope>NUCLEOTIDE SEQUENCE</scope>
    <source>
        <strain evidence="10">TSC#15010-1051.87</strain>
    </source>
</reference>
<dbReference type="PANTHER" id="PTHR23427">
    <property type="entry name" value="SURFEIT LOCUS PROTEIN"/>
    <property type="match status" value="1"/>
</dbReference>
<dbReference type="OMA" id="RHRHFPW"/>
<keyword evidence="5" id="KW-0256">Endoplasmic reticulum</keyword>
<evidence type="ECO:0000313" key="12">
    <source>
        <dbReference type="Proteomes" id="UP000008792"/>
    </source>
</evidence>
<evidence type="ECO:0000256" key="1">
    <source>
        <dbReference type="ARBA" id="ARBA00004477"/>
    </source>
</evidence>
<gene>
    <name evidence="10" type="primary">Dvir\GJ10672</name>
    <name evidence="10" type="ORF">Dvir_GJ10672</name>
</gene>
<feature type="transmembrane region" description="Helical" evidence="9">
    <location>
        <begin position="118"/>
        <end position="137"/>
    </location>
</feature>
<sequence length="270" mass="30593">MSIPNEYIAKTEDVAEQVIKRGKYVLPTVARLCLIATFFEDGLRMYFQWNEQREYMDMSWGCGKFLATVFVLTNLFGQLGGCGMVMARFKVDIAVGLLFFIVVLQTIAYSILWDFQFLLRNFALIGALLLVLAEARIEGRSLFAGVPSLGDNKPKNFMQLAGRILLAFMFITLIRFELSVWNIIQDIIGSTLMVLVVLGYKTKLSALILVALLTALNLYHNAWWTIPSYKPLRDFLKYDFFQTLSVIGGLLMIVSLGPGGVSMDEHKKKW</sequence>
<feature type="transmembrane region" description="Helical" evidence="9">
    <location>
        <begin position="204"/>
        <end position="220"/>
    </location>
</feature>
<keyword evidence="6" id="KW-0653">Protein transport</keyword>
<dbReference type="GO" id="GO:0005789">
    <property type="term" value="C:endoplasmic reticulum membrane"/>
    <property type="evidence" value="ECO:0007669"/>
    <property type="project" value="UniProtKB-SubCell"/>
</dbReference>
<dbReference type="Pfam" id="PF02077">
    <property type="entry name" value="SURF4"/>
    <property type="match status" value="1"/>
</dbReference>
<reference evidence="10 12" key="1">
    <citation type="journal article" date="2007" name="Nature">
        <title>Evolution of genes and genomes on the Drosophila phylogeny.</title>
        <authorList>
            <consortium name="Drosophila 12 Genomes Consortium"/>
            <person name="Clark A.G."/>
            <person name="Eisen M.B."/>
            <person name="Smith D.R."/>
            <person name="Bergman C.M."/>
            <person name="Oliver B."/>
            <person name="Markow T.A."/>
            <person name="Kaufman T.C."/>
            <person name="Kellis M."/>
            <person name="Gelbart W."/>
            <person name="Iyer V.N."/>
            <person name="Pollard D.A."/>
            <person name="Sackton T.B."/>
            <person name="Larracuente A.M."/>
            <person name="Singh N.D."/>
            <person name="Abad J.P."/>
            <person name="Abt D.N."/>
            <person name="Adryan B."/>
            <person name="Aguade M."/>
            <person name="Akashi H."/>
            <person name="Anderson W.W."/>
            <person name="Aquadro C.F."/>
            <person name="Ardell D.H."/>
            <person name="Arguello R."/>
            <person name="Artieri C.G."/>
            <person name="Barbash D.A."/>
            <person name="Barker D."/>
            <person name="Barsanti P."/>
            <person name="Batterham P."/>
            <person name="Batzoglou S."/>
            <person name="Begun D."/>
            <person name="Bhutkar A."/>
            <person name="Blanco E."/>
            <person name="Bosak S.A."/>
            <person name="Bradley R.K."/>
            <person name="Brand A.D."/>
            <person name="Brent M.R."/>
            <person name="Brooks A.N."/>
            <person name="Brown R.H."/>
            <person name="Butlin R.K."/>
            <person name="Caggese C."/>
            <person name="Calvi B.R."/>
            <person name="Bernardo de Carvalho A."/>
            <person name="Caspi A."/>
            <person name="Castrezana S."/>
            <person name="Celniker S.E."/>
            <person name="Chang J.L."/>
            <person name="Chapple C."/>
            <person name="Chatterji S."/>
            <person name="Chinwalla A."/>
            <person name="Civetta A."/>
            <person name="Clifton S.W."/>
            <person name="Comeron J.M."/>
            <person name="Costello J.C."/>
            <person name="Coyne J.A."/>
            <person name="Daub J."/>
            <person name="David R.G."/>
            <person name="Delcher A.L."/>
            <person name="Delehaunty K."/>
            <person name="Do C.B."/>
            <person name="Ebling H."/>
            <person name="Edwards K."/>
            <person name="Eickbush T."/>
            <person name="Evans J.D."/>
            <person name="Filipski A."/>
            <person name="Findeiss S."/>
            <person name="Freyhult E."/>
            <person name="Fulton L."/>
            <person name="Fulton R."/>
            <person name="Garcia A.C."/>
            <person name="Gardiner A."/>
            <person name="Garfield D.A."/>
            <person name="Garvin B.E."/>
            <person name="Gibson G."/>
            <person name="Gilbert D."/>
            <person name="Gnerre S."/>
            <person name="Godfrey J."/>
            <person name="Good R."/>
            <person name="Gotea V."/>
            <person name="Gravely B."/>
            <person name="Greenberg A.J."/>
            <person name="Griffiths-Jones S."/>
            <person name="Gross S."/>
            <person name="Guigo R."/>
            <person name="Gustafson E.A."/>
            <person name="Haerty W."/>
            <person name="Hahn M.W."/>
            <person name="Halligan D.L."/>
            <person name="Halpern A.L."/>
            <person name="Halter G.M."/>
            <person name="Han M.V."/>
            <person name="Heger A."/>
            <person name="Hillier L."/>
            <person name="Hinrichs A.S."/>
            <person name="Holmes I."/>
            <person name="Hoskins R.A."/>
            <person name="Hubisz M.J."/>
            <person name="Hultmark D."/>
            <person name="Huntley M.A."/>
            <person name="Jaffe D.B."/>
            <person name="Jagadeeshan S."/>
            <person name="Jeck W.R."/>
            <person name="Johnson J."/>
            <person name="Jones C.D."/>
            <person name="Jordan W.C."/>
            <person name="Karpen G.H."/>
            <person name="Kataoka E."/>
            <person name="Keightley P.D."/>
            <person name="Kheradpour P."/>
            <person name="Kirkness E.F."/>
            <person name="Koerich L.B."/>
            <person name="Kristiansen K."/>
            <person name="Kudrna D."/>
            <person name="Kulathinal R.J."/>
            <person name="Kumar S."/>
            <person name="Kwok R."/>
            <person name="Lander E."/>
            <person name="Langley C.H."/>
            <person name="Lapoint R."/>
            <person name="Lazzaro B.P."/>
            <person name="Lee S.J."/>
            <person name="Levesque L."/>
            <person name="Li R."/>
            <person name="Lin C.F."/>
            <person name="Lin M.F."/>
            <person name="Lindblad-Toh K."/>
            <person name="Llopart A."/>
            <person name="Long M."/>
            <person name="Low L."/>
            <person name="Lozovsky E."/>
            <person name="Lu J."/>
            <person name="Luo M."/>
            <person name="Machado C.A."/>
            <person name="Makalowski W."/>
            <person name="Marzo M."/>
            <person name="Matsuda M."/>
            <person name="Matzkin L."/>
            <person name="McAllister B."/>
            <person name="McBride C.S."/>
            <person name="McKernan B."/>
            <person name="McKernan K."/>
            <person name="Mendez-Lago M."/>
            <person name="Minx P."/>
            <person name="Mollenhauer M.U."/>
            <person name="Montooth K."/>
            <person name="Mount S.M."/>
            <person name="Mu X."/>
            <person name="Myers E."/>
            <person name="Negre B."/>
            <person name="Newfeld S."/>
            <person name="Nielsen R."/>
            <person name="Noor M.A."/>
            <person name="O'Grady P."/>
            <person name="Pachter L."/>
            <person name="Papaceit M."/>
            <person name="Parisi M.J."/>
            <person name="Parisi M."/>
            <person name="Parts L."/>
            <person name="Pedersen J.S."/>
            <person name="Pesole G."/>
            <person name="Phillippy A.M."/>
            <person name="Ponting C.P."/>
            <person name="Pop M."/>
            <person name="Porcelli D."/>
            <person name="Powell J.R."/>
            <person name="Prohaska S."/>
            <person name="Pruitt K."/>
            <person name="Puig M."/>
            <person name="Quesneville H."/>
            <person name="Ram K.R."/>
            <person name="Rand D."/>
            <person name="Rasmussen M.D."/>
            <person name="Reed L.K."/>
            <person name="Reenan R."/>
            <person name="Reily A."/>
            <person name="Remington K.A."/>
            <person name="Rieger T.T."/>
            <person name="Ritchie M.G."/>
            <person name="Robin C."/>
            <person name="Rogers Y.H."/>
            <person name="Rohde C."/>
            <person name="Rozas J."/>
            <person name="Rubenfield M.J."/>
            <person name="Ruiz A."/>
            <person name="Russo S."/>
            <person name="Salzberg S.L."/>
            <person name="Sanchez-Gracia A."/>
            <person name="Saranga D.J."/>
            <person name="Sato H."/>
            <person name="Schaeffer S.W."/>
            <person name="Schatz M.C."/>
            <person name="Schlenke T."/>
            <person name="Schwartz R."/>
            <person name="Segarra C."/>
            <person name="Singh R.S."/>
            <person name="Sirot L."/>
            <person name="Sirota M."/>
            <person name="Sisneros N.B."/>
            <person name="Smith C.D."/>
            <person name="Smith T.F."/>
            <person name="Spieth J."/>
            <person name="Stage D.E."/>
            <person name="Stark A."/>
            <person name="Stephan W."/>
            <person name="Strausberg R.L."/>
            <person name="Strempel S."/>
            <person name="Sturgill D."/>
            <person name="Sutton G."/>
            <person name="Sutton G.G."/>
            <person name="Tao W."/>
            <person name="Teichmann S."/>
            <person name="Tobari Y.N."/>
            <person name="Tomimura Y."/>
            <person name="Tsolas J.M."/>
            <person name="Valente V.L."/>
            <person name="Venter E."/>
            <person name="Venter J.C."/>
            <person name="Vicario S."/>
            <person name="Vieira F.G."/>
            <person name="Vilella A.J."/>
            <person name="Villasante A."/>
            <person name="Walenz B."/>
            <person name="Wang J."/>
            <person name="Wasserman M."/>
            <person name="Watts T."/>
            <person name="Wilson D."/>
            <person name="Wilson R.K."/>
            <person name="Wing R.A."/>
            <person name="Wolfner M.F."/>
            <person name="Wong A."/>
            <person name="Wong G.K."/>
            <person name="Wu C.I."/>
            <person name="Wu G."/>
            <person name="Yamamoto D."/>
            <person name="Yang H.P."/>
            <person name="Yang S.P."/>
            <person name="Yorke J.A."/>
            <person name="Yoshida K."/>
            <person name="Zdobnov E."/>
            <person name="Zhang P."/>
            <person name="Zhang Y."/>
            <person name="Zimin A.V."/>
            <person name="Baldwin J."/>
            <person name="Abdouelleil A."/>
            <person name="Abdulkadir J."/>
            <person name="Abebe A."/>
            <person name="Abera B."/>
            <person name="Abreu J."/>
            <person name="Acer S.C."/>
            <person name="Aftuck L."/>
            <person name="Alexander A."/>
            <person name="An P."/>
            <person name="Anderson E."/>
            <person name="Anderson S."/>
            <person name="Arachi H."/>
            <person name="Azer M."/>
            <person name="Bachantsang P."/>
            <person name="Barry A."/>
            <person name="Bayul T."/>
            <person name="Berlin A."/>
            <person name="Bessette D."/>
            <person name="Bloom T."/>
            <person name="Blye J."/>
            <person name="Boguslavskiy L."/>
            <person name="Bonnet C."/>
            <person name="Boukhgalter B."/>
            <person name="Bourzgui I."/>
            <person name="Brown A."/>
            <person name="Cahill P."/>
            <person name="Channer S."/>
            <person name="Cheshatsang Y."/>
            <person name="Chuda L."/>
            <person name="Citroen M."/>
            <person name="Collymore A."/>
            <person name="Cooke P."/>
            <person name="Costello M."/>
            <person name="D'Aco K."/>
            <person name="Daza R."/>
            <person name="De Haan G."/>
            <person name="DeGray S."/>
            <person name="DeMaso C."/>
            <person name="Dhargay N."/>
            <person name="Dooley K."/>
            <person name="Dooley E."/>
            <person name="Doricent M."/>
            <person name="Dorje P."/>
            <person name="Dorjee K."/>
            <person name="Dupes A."/>
            <person name="Elong R."/>
            <person name="Falk J."/>
            <person name="Farina A."/>
            <person name="Faro S."/>
            <person name="Ferguson D."/>
            <person name="Fisher S."/>
            <person name="Foley C.D."/>
            <person name="Franke A."/>
            <person name="Friedrich D."/>
            <person name="Gadbois L."/>
            <person name="Gearin G."/>
            <person name="Gearin C.R."/>
            <person name="Giannoukos G."/>
            <person name="Goode T."/>
            <person name="Graham J."/>
            <person name="Grandbois E."/>
            <person name="Grewal S."/>
            <person name="Gyaltsen K."/>
            <person name="Hafez N."/>
            <person name="Hagos B."/>
            <person name="Hall J."/>
            <person name="Henson C."/>
            <person name="Hollinger A."/>
            <person name="Honan T."/>
            <person name="Huard M.D."/>
            <person name="Hughes L."/>
            <person name="Hurhula B."/>
            <person name="Husby M.E."/>
            <person name="Kamat A."/>
            <person name="Kanga B."/>
            <person name="Kashin S."/>
            <person name="Khazanovich D."/>
            <person name="Kisner P."/>
            <person name="Lance K."/>
            <person name="Lara M."/>
            <person name="Lee W."/>
            <person name="Lennon N."/>
            <person name="Letendre F."/>
            <person name="LeVine R."/>
            <person name="Lipovsky A."/>
            <person name="Liu X."/>
            <person name="Liu J."/>
            <person name="Liu S."/>
            <person name="Lokyitsang T."/>
            <person name="Lokyitsang Y."/>
            <person name="Lubonja R."/>
            <person name="Lui A."/>
            <person name="MacDonald P."/>
            <person name="Magnisalis V."/>
            <person name="Maru K."/>
            <person name="Matthews C."/>
            <person name="McCusker W."/>
            <person name="McDonough S."/>
            <person name="Mehta T."/>
            <person name="Meldrim J."/>
            <person name="Meneus L."/>
            <person name="Mihai O."/>
            <person name="Mihalev A."/>
            <person name="Mihova T."/>
            <person name="Mittelman R."/>
            <person name="Mlenga V."/>
            <person name="Montmayeur A."/>
            <person name="Mulrain L."/>
            <person name="Navidi A."/>
            <person name="Naylor J."/>
            <person name="Negash T."/>
            <person name="Nguyen T."/>
            <person name="Nguyen N."/>
            <person name="Nicol R."/>
            <person name="Norbu C."/>
            <person name="Norbu N."/>
            <person name="Novod N."/>
            <person name="O'Neill B."/>
            <person name="Osman S."/>
            <person name="Markiewicz E."/>
            <person name="Oyono O.L."/>
            <person name="Patti C."/>
            <person name="Phunkhang P."/>
            <person name="Pierre F."/>
            <person name="Priest M."/>
            <person name="Raghuraman S."/>
            <person name="Rege F."/>
            <person name="Reyes R."/>
            <person name="Rise C."/>
            <person name="Rogov P."/>
            <person name="Ross K."/>
            <person name="Ryan E."/>
            <person name="Settipalli S."/>
            <person name="Shea T."/>
            <person name="Sherpa N."/>
            <person name="Shi L."/>
            <person name="Shih D."/>
            <person name="Sparrow T."/>
            <person name="Spaulding J."/>
            <person name="Stalker J."/>
            <person name="Stange-Thomann N."/>
            <person name="Stavropoulos S."/>
            <person name="Stone C."/>
            <person name="Strader C."/>
            <person name="Tesfaye S."/>
            <person name="Thomson T."/>
            <person name="Thoulutsang Y."/>
            <person name="Thoulutsang D."/>
            <person name="Topham K."/>
            <person name="Topping I."/>
            <person name="Tsamla T."/>
            <person name="Vassiliev H."/>
            <person name="Vo A."/>
            <person name="Wangchuk T."/>
            <person name="Wangdi T."/>
            <person name="Weiand M."/>
            <person name="Wilkinson J."/>
            <person name="Wilson A."/>
            <person name="Yadav S."/>
            <person name="Young G."/>
            <person name="Yu Q."/>
            <person name="Zembek L."/>
            <person name="Zhong D."/>
            <person name="Zimmer A."/>
            <person name="Zwirko Z."/>
            <person name="Jaffe D.B."/>
            <person name="Alvarez P."/>
            <person name="Brockman W."/>
            <person name="Butler J."/>
            <person name="Chin C."/>
            <person name="Gnerre S."/>
            <person name="Grabherr M."/>
            <person name="Kleber M."/>
            <person name="Mauceli E."/>
            <person name="MacCallum I."/>
        </authorList>
    </citation>
    <scope>NUCLEOTIDE SEQUENCE [LARGE SCALE GENOMIC DNA]</scope>
    <source>
        <strain evidence="10">TSC#15010-1051.87</strain>
        <strain evidence="12">Tucson 15010-1051.87</strain>
    </source>
</reference>
<organism evidence="10 12">
    <name type="scientific">Drosophila virilis</name>
    <name type="common">Fruit fly</name>
    <dbReference type="NCBI Taxonomy" id="7244"/>
    <lineage>
        <taxon>Eukaryota</taxon>
        <taxon>Metazoa</taxon>
        <taxon>Ecdysozoa</taxon>
        <taxon>Arthropoda</taxon>
        <taxon>Hexapoda</taxon>
        <taxon>Insecta</taxon>
        <taxon>Pterygota</taxon>
        <taxon>Neoptera</taxon>
        <taxon>Endopterygota</taxon>
        <taxon>Diptera</taxon>
        <taxon>Brachycera</taxon>
        <taxon>Muscomorpha</taxon>
        <taxon>Ephydroidea</taxon>
        <taxon>Drosophilidae</taxon>
        <taxon>Drosophila</taxon>
    </lineage>
</organism>
<evidence type="ECO:0000256" key="8">
    <source>
        <dbReference type="ARBA" id="ARBA00023136"/>
    </source>
</evidence>
<evidence type="ECO:0000256" key="5">
    <source>
        <dbReference type="ARBA" id="ARBA00022824"/>
    </source>
</evidence>
<protein>
    <submittedName>
        <fullName evidence="10">Uncharacterized protein, isoform A</fullName>
    </submittedName>
    <submittedName>
        <fullName evidence="11">Uncharacterized protein, isoform B</fullName>
    </submittedName>
</protein>
<accession>B4M600</accession>
<evidence type="ECO:0000256" key="4">
    <source>
        <dbReference type="ARBA" id="ARBA00022692"/>
    </source>
</evidence>
<keyword evidence="4 9" id="KW-0812">Transmembrane</keyword>
<evidence type="ECO:0000313" key="10">
    <source>
        <dbReference type="EMBL" id="EDW59076.1"/>
    </source>
</evidence>
<evidence type="ECO:0000256" key="9">
    <source>
        <dbReference type="SAM" id="Phobius"/>
    </source>
</evidence>
<name>B4M600_DROVI</name>
<dbReference type="GO" id="GO:0007030">
    <property type="term" value="P:Golgi organization"/>
    <property type="evidence" value="ECO:0007669"/>
    <property type="project" value="TreeGrafter"/>
</dbReference>
<dbReference type="KEGG" id="dvi:6633086"/>
<dbReference type="EMBL" id="CH940652">
    <property type="protein sequence ID" value="EDW59076.1"/>
    <property type="molecule type" value="Genomic_DNA"/>
</dbReference>
<dbReference type="InParanoid" id="B4M600"/>
<dbReference type="Proteomes" id="UP000008792">
    <property type="component" value="Unassembled WGS sequence"/>
</dbReference>